<dbReference type="Proteomes" id="UP001163846">
    <property type="component" value="Unassembled WGS sequence"/>
</dbReference>
<evidence type="ECO:0000313" key="2">
    <source>
        <dbReference type="EMBL" id="KAJ3833071.1"/>
    </source>
</evidence>
<feature type="compositionally biased region" description="Low complexity" evidence="1">
    <location>
        <begin position="214"/>
        <end position="223"/>
    </location>
</feature>
<feature type="region of interest" description="Disordered" evidence="1">
    <location>
        <begin position="131"/>
        <end position="180"/>
    </location>
</feature>
<accession>A0AA38U6G6</accession>
<organism evidence="2 3">
    <name type="scientific">Lentinula raphanica</name>
    <dbReference type="NCBI Taxonomy" id="153919"/>
    <lineage>
        <taxon>Eukaryota</taxon>
        <taxon>Fungi</taxon>
        <taxon>Dikarya</taxon>
        <taxon>Basidiomycota</taxon>
        <taxon>Agaricomycotina</taxon>
        <taxon>Agaricomycetes</taxon>
        <taxon>Agaricomycetidae</taxon>
        <taxon>Agaricales</taxon>
        <taxon>Marasmiineae</taxon>
        <taxon>Omphalotaceae</taxon>
        <taxon>Lentinula</taxon>
    </lineage>
</organism>
<protein>
    <submittedName>
        <fullName evidence="2">Uncharacterized protein</fullName>
    </submittedName>
</protein>
<name>A0AA38U6G6_9AGAR</name>
<gene>
    <name evidence="2" type="ORF">F5878DRAFT_646250</name>
</gene>
<dbReference type="EMBL" id="MU806779">
    <property type="protein sequence ID" value="KAJ3833071.1"/>
    <property type="molecule type" value="Genomic_DNA"/>
</dbReference>
<proteinExistence type="predicted"/>
<reference evidence="2" key="1">
    <citation type="submission" date="2022-08" db="EMBL/GenBank/DDBJ databases">
        <authorList>
            <consortium name="DOE Joint Genome Institute"/>
            <person name="Min B."/>
            <person name="Riley R."/>
            <person name="Sierra-Patev S."/>
            <person name="Naranjo-Ortiz M."/>
            <person name="Looney B."/>
            <person name="Konkel Z."/>
            <person name="Slot J.C."/>
            <person name="Sakamoto Y."/>
            <person name="Steenwyk J.L."/>
            <person name="Rokas A."/>
            <person name="Carro J."/>
            <person name="Camarero S."/>
            <person name="Ferreira P."/>
            <person name="Molpeceres G."/>
            <person name="Ruiz-Duenas F.J."/>
            <person name="Serrano A."/>
            <person name="Henrissat B."/>
            <person name="Drula E."/>
            <person name="Hughes K.W."/>
            <person name="Mata J.L."/>
            <person name="Ishikawa N.K."/>
            <person name="Vargas-Isla R."/>
            <person name="Ushijima S."/>
            <person name="Smith C.A."/>
            <person name="Ahrendt S."/>
            <person name="Andreopoulos W."/>
            <person name="He G."/>
            <person name="Labutti K."/>
            <person name="Lipzen A."/>
            <person name="Ng V."/>
            <person name="Sandor L."/>
            <person name="Barry K."/>
            <person name="Martinez A.T."/>
            <person name="Xiao Y."/>
            <person name="Gibbons J.G."/>
            <person name="Terashima K."/>
            <person name="Hibbett D.S."/>
            <person name="Grigoriev I.V."/>
        </authorList>
    </citation>
    <scope>NUCLEOTIDE SEQUENCE</scope>
    <source>
        <strain evidence="2">TFB9207</strain>
    </source>
</reference>
<evidence type="ECO:0000256" key="1">
    <source>
        <dbReference type="SAM" id="MobiDB-lite"/>
    </source>
</evidence>
<evidence type="ECO:0000313" key="3">
    <source>
        <dbReference type="Proteomes" id="UP001163846"/>
    </source>
</evidence>
<sequence length="372" mass="41524">MPKAPATSERRAKGNRPRKSQLKSRYTDEILTELMQIRRALGYPTTAPGRPVVKSGEVVKKTFLFHGGTKPAVDGPSHWKFRDLGTFVHIVTKNGKFSHLHRDPCAIPREVLAANEHLLSLIKLRAELTTPSPKQPLVTPPHDDGEVGIESAIQSSSPSQTPSRIRRPISIPLDEEDSDIDISEICSTDRIQPSDNTYDDDTDLEIIESLAQFSSSTSSSPSSKAEAEGDEETVPSERTDDFEIDELDSDEYRFNSPLRAFGNHAPSKSSGSASVITVMIWSKNNTPAQSIAVELTRHRGPYISLEMISGDLRNLGLTENGPELERFMADKGWRQIGWSTLFPIYETKIVVLKSVEVDDVKNWELQLYHLYK</sequence>
<feature type="compositionally biased region" description="Polar residues" evidence="1">
    <location>
        <begin position="152"/>
        <end position="163"/>
    </location>
</feature>
<comment type="caution">
    <text evidence="2">The sequence shown here is derived from an EMBL/GenBank/DDBJ whole genome shotgun (WGS) entry which is preliminary data.</text>
</comment>
<feature type="region of interest" description="Disordered" evidence="1">
    <location>
        <begin position="1"/>
        <end position="23"/>
    </location>
</feature>
<feature type="region of interest" description="Disordered" evidence="1">
    <location>
        <begin position="212"/>
        <end position="241"/>
    </location>
</feature>
<dbReference type="AlphaFoldDB" id="A0AA38U6G6"/>
<feature type="compositionally biased region" description="Basic residues" evidence="1">
    <location>
        <begin position="13"/>
        <end position="22"/>
    </location>
</feature>
<keyword evidence="3" id="KW-1185">Reference proteome</keyword>